<keyword evidence="2" id="KW-1185">Reference proteome</keyword>
<evidence type="ECO:0000313" key="1">
    <source>
        <dbReference type="EMBL" id="KAF5875367.1"/>
    </source>
</evidence>
<dbReference type="EMBL" id="JABFCT010000006">
    <property type="protein sequence ID" value="KAF5875367.1"/>
    <property type="molecule type" value="Genomic_DNA"/>
</dbReference>
<dbReference type="RefSeq" id="XP_037194313.1">
    <property type="nucleotide sequence ID" value="XM_037334226.1"/>
</dbReference>
<proteinExistence type="predicted"/>
<organism evidence="1 2">
    <name type="scientific">Botrytis fragariae</name>
    <dbReference type="NCBI Taxonomy" id="1964551"/>
    <lineage>
        <taxon>Eukaryota</taxon>
        <taxon>Fungi</taxon>
        <taxon>Dikarya</taxon>
        <taxon>Ascomycota</taxon>
        <taxon>Pezizomycotina</taxon>
        <taxon>Leotiomycetes</taxon>
        <taxon>Helotiales</taxon>
        <taxon>Sclerotiniaceae</taxon>
        <taxon>Botrytis</taxon>
    </lineage>
</organism>
<comment type="caution">
    <text evidence="1">The sequence shown here is derived from an EMBL/GenBank/DDBJ whole genome shotgun (WGS) entry which is preliminary data.</text>
</comment>
<reference evidence="1 2" key="1">
    <citation type="journal article" date="2020" name="Phytopathology">
        <title>A high-quality genome resource of Botrytis fragariae, a new and rapidly spreading fungal pathogen causing strawberry gray mold in the U.S.A.</title>
        <authorList>
            <person name="Wu Y."/>
            <person name="Saski C.A."/>
            <person name="Schnabel G."/>
            <person name="Xiao S."/>
            <person name="Hu M."/>
        </authorList>
    </citation>
    <scope>NUCLEOTIDE SEQUENCE [LARGE SCALE GENOMIC DNA]</scope>
    <source>
        <strain evidence="1 2">BVB16</strain>
    </source>
</reference>
<protein>
    <submittedName>
        <fullName evidence="1">Putative fungal specific transcription factor domain containing protein</fullName>
    </submittedName>
</protein>
<accession>A0A8H6AXH2</accession>
<dbReference type="Proteomes" id="UP000531561">
    <property type="component" value="Unassembled WGS sequence"/>
</dbReference>
<gene>
    <name evidence="1" type="ORF">Bfra_003821</name>
</gene>
<dbReference type="GeneID" id="59257918"/>
<dbReference type="OrthoDB" id="5428038at2759"/>
<evidence type="ECO:0000313" key="2">
    <source>
        <dbReference type="Proteomes" id="UP000531561"/>
    </source>
</evidence>
<dbReference type="AlphaFoldDB" id="A0A8H6AXH2"/>
<sequence length="804" mass="91476">MLPRPSTSCRRLKQLTTSFECVWVSEEDLCNAFQRFCGASNTIRRHGSSVPGPLESRRRLGRRRMAYVTEMTQASMYDPGALWCSSWGPEKIESQWEAPTPRITEQSKHPPALPSWLTNWTPMPEEPADVSMEPVIVEESTGNGYDILRQEGHIQEHFHDFETAIELNHLESTELKGDWNTEKKKGRHQQSVEPKKALKLCVSFGKRLQQSLTLGLVTSDLLSNSLRTVTNVLVDIHSGSYSSAKGPNRQSPKREDFFCGRDADAVKKLLAFYRQVWDGIVSCKVLTPADFDSKVIAEYLSLIADLPSTNEAQLLVSEILPSLSAVQLDSNVDSILSIFNKWSLSWLQKMTTPTNRDKFLTKSETSLISSQRSINHLRMLMWSNRGKETPELLKRVREILIQASTKLSAASTELWAAENMFLPHSHSIDVMSQTLTNLPKEITSVLIRSHSGVICSANFWKQKSISGLKDYLAQSHRTRLNWLSVLSRLKNINNSIFTEAFKILQQQDLSPFNLDNKEYTLTWRQMSELVLTRWASQGALTNGSVIIDTFKIKTLHSSSSFGWLLWTLKEYGQLSDEKIQDLFSFLRDIQAFGHIHAVLRQSKMFNLRINSNVLADLVNKTTCVDLQAAYNIYMQHCMGEIEPEKCAPLFATMIYHGSEGSEGIWAALDAPIYAAMPKWKRKAPSPEILSQARIGLIHEMATAFAHQNVEHPRQALRNVTQCWHYLRAHKVKPTSEISRAITQVGIIADVRNEKWGRTERVRWVLDVIEEAEGPEVADAVRKAVAKWRQKLKIRLEKKKEGYIE</sequence>
<name>A0A8H6AXH2_9HELO</name>